<proteinExistence type="predicted"/>
<dbReference type="GeneID" id="97539201"/>
<protein>
    <submittedName>
        <fullName evidence="1">Uncharacterized protein</fullName>
    </submittedName>
</protein>
<reference evidence="1 2" key="1">
    <citation type="submission" date="2014-11" db="EMBL/GenBank/DDBJ databases">
        <authorList>
            <person name="Aslett M.A."/>
            <person name="De Silva N."/>
        </authorList>
    </citation>
    <scope>NUCLEOTIDE SEQUENCE [LARGE SCALE GENOMIC DNA]</scope>
    <source>
        <strain evidence="1 2">ATCC9714</strain>
        <plasmid evidence="1 2">pCS1</plasmid>
    </source>
</reference>
<sequence>MNILEIADELRGLAEERARETGRSSQEVWNEAVRELDNIFKNKENKSQ</sequence>
<keyword evidence="2" id="KW-1185">Reference proteome</keyword>
<keyword evidence="1" id="KW-0614">Plasmid</keyword>
<gene>
    <name evidence="1" type="ORF">ATCC9714PCS11_00141</name>
</gene>
<dbReference type="Proteomes" id="UP000032811">
    <property type="component" value="Plasmid pCS1"/>
</dbReference>
<dbReference type="RefSeq" id="WP_021122203.1">
    <property type="nucleotide sequence ID" value="NZ_CDNJ01000026.1"/>
</dbReference>
<organism evidence="1 2">
    <name type="scientific">Paraclostridium sordellii</name>
    <name type="common">Clostridium sordellii</name>
    <dbReference type="NCBI Taxonomy" id="1505"/>
    <lineage>
        <taxon>Bacteria</taxon>
        <taxon>Bacillati</taxon>
        <taxon>Bacillota</taxon>
        <taxon>Clostridia</taxon>
        <taxon>Peptostreptococcales</taxon>
        <taxon>Peptostreptococcaceae</taxon>
        <taxon>Paraclostridium</taxon>
    </lineage>
</organism>
<dbReference type="EMBL" id="LN679999">
    <property type="protein sequence ID" value="CEJ75473.1"/>
    <property type="molecule type" value="Genomic_DNA"/>
</dbReference>
<accession>A0ABP1XZZ6</accession>
<evidence type="ECO:0000313" key="1">
    <source>
        <dbReference type="EMBL" id="CEJ75473.1"/>
    </source>
</evidence>
<evidence type="ECO:0000313" key="2">
    <source>
        <dbReference type="Proteomes" id="UP000032811"/>
    </source>
</evidence>
<name>A0ABP1XZZ6_PARSO</name>
<geneLocation type="plasmid" evidence="1 2">
    <name>pCS1</name>
</geneLocation>